<dbReference type="AlphaFoldDB" id="A0A3T0KQX4"/>
<dbReference type="CDD" id="cd03441">
    <property type="entry name" value="R_hydratase_like"/>
    <property type="match status" value="1"/>
</dbReference>
<feature type="domain" description="FAS1-like dehydratase" evidence="1">
    <location>
        <begin position="9"/>
        <end position="125"/>
    </location>
</feature>
<sequence length="135" mass="15033">MSTGLKEKIGMKLETYTFKVEEGKIKELALAIGDLREEYLNGEAILPTFPTVIDFWGGGASTSDLLGLNVKKVLHGEQEYEYLGEIKPGDEITVTGVVEKVYTKAAMNFVILKKEFVNQHGETVLISRSTVIERH</sequence>
<evidence type="ECO:0000259" key="1">
    <source>
        <dbReference type="Pfam" id="PF13452"/>
    </source>
</evidence>
<reference evidence="2 3" key="1">
    <citation type="submission" date="2018-01" db="EMBL/GenBank/DDBJ databases">
        <title>Bacillus asahii Genome sequencing and assembly.</title>
        <authorList>
            <person name="Jiang H."/>
            <person name="Feng Y."/>
            <person name="Zhao F."/>
            <person name="Lin X."/>
        </authorList>
    </citation>
    <scope>NUCLEOTIDE SEQUENCE [LARGE SCALE GENOMIC DNA]</scope>
    <source>
        <strain evidence="2 3">OM18</strain>
    </source>
</reference>
<dbReference type="InterPro" id="IPR039569">
    <property type="entry name" value="FAS1-like_DH_region"/>
</dbReference>
<gene>
    <name evidence="2" type="ORF">BAOM_2190</name>
</gene>
<dbReference type="Proteomes" id="UP000283095">
    <property type="component" value="Chromosome"/>
</dbReference>
<protein>
    <recommendedName>
        <fullName evidence="1">FAS1-like dehydratase domain-containing protein</fullName>
    </recommendedName>
</protein>
<evidence type="ECO:0000313" key="3">
    <source>
        <dbReference type="Proteomes" id="UP000283095"/>
    </source>
</evidence>
<dbReference type="EMBL" id="CP026095">
    <property type="protein sequence ID" value="AZV42799.1"/>
    <property type="molecule type" value="Genomic_DNA"/>
</dbReference>
<evidence type="ECO:0000313" key="2">
    <source>
        <dbReference type="EMBL" id="AZV42799.1"/>
    </source>
</evidence>
<dbReference type="Pfam" id="PF13452">
    <property type="entry name" value="FAS1_DH_region"/>
    <property type="match status" value="1"/>
</dbReference>
<dbReference type="InterPro" id="IPR029069">
    <property type="entry name" value="HotDog_dom_sf"/>
</dbReference>
<name>A0A3T0KQX4_9BACI</name>
<dbReference type="Gene3D" id="3.10.129.10">
    <property type="entry name" value="Hotdog Thioesterase"/>
    <property type="match status" value="1"/>
</dbReference>
<dbReference type="OrthoDB" id="160199at2"/>
<dbReference type="SUPFAM" id="SSF54637">
    <property type="entry name" value="Thioesterase/thiol ester dehydrase-isomerase"/>
    <property type="match status" value="1"/>
</dbReference>
<organism evidence="2 3">
    <name type="scientific">Peribacillus asahii</name>
    <dbReference type="NCBI Taxonomy" id="228899"/>
    <lineage>
        <taxon>Bacteria</taxon>
        <taxon>Bacillati</taxon>
        <taxon>Bacillota</taxon>
        <taxon>Bacilli</taxon>
        <taxon>Bacillales</taxon>
        <taxon>Bacillaceae</taxon>
        <taxon>Peribacillus</taxon>
    </lineage>
</organism>
<accession>A0A3T0KQX4</accession>
<proteinExistence type="predicted"/>
<dbReference type="KEGG" id="pasa:BAOM_2190"/>